<dbReference type="Pfam" id="PF03538">
    <property type="entry name" value="VRP1"/>
    <property type="match status" value="1"/>
</dbReference>
<comment type="caution">
    <text evidence="3">The sequence shown here is derived from an EMBL/GenBank/DDBJ whole genome shotgun (WGS) entry which is preliminary data.</text>
</comment>
<evidence type="ECO:0000313" key="4">
    <source>
        <dbReference type="Proteomes" id="UP000482960"/>
    </source>
</evidence>
<proteinExistence type="predicted"/>
<dbReference type="Gene3D" id="2.110.10.10">
    <property type="entry name" value="Hemopexin-like domain"/>
    <property type="match status" value="4"/>
</dbReference>
<dbReference type="InterPro" id="IPR036375">
    <property type="entry name" value="Hemopexin-like_dom_sf"/>
</dbReference>
<organism evidence="3 4">
    <name type="scientific">Phytohabitans rumicis</name>
    <dbReference type="NCBI Taxonomy" id="1076125"/>
    <lineage>
        <taxon>Bacteria</taxon>
        <taxon>Bacillati</taxon>
        <taxon>Actinomycetota</taxon>
        <taxon>Actinomycetes</taxon>
        <taxon>Micromonosporales</taxon>
        <taxon>Micromonosporaceae</taxon>
    </lineage>
</organism>
<reference evidence="3 4" key="1">
    <citation type="submission" date="2020-03" db="EMBL/GenBank/DDBJ databases">
        <title>Whole genome shotgun sequence of Phytohabitans rumicis NBRC 108638.</title>
        <authorList>
            <person name="Komaki H."/>
            <person name="Tamura T."/>
        </authorList>
    </citation>
    <scope>NUCLEOTIDE SEQUENCE [LARGE SCALE GENOMIC DNA]</scope>
    <source>
        <strain evidence="3 4">NBRC 108638</strain>
    </source>
</reference>
<dbReference type="Pfam" id="PF00045">
    <property type="entry name" value="Hemopexin"/>
    <property type="match status" value="4"/>
</dbReference>
<feature type="compositionally biased region" description="Low complexity" evidence="2">
    <location>
        <begin position="1666"/>
        <end position="1691"/>
    </location>
</feature>
<keyword evidence="4" id="KW-1185">Reference proteome</keyword>
<dbReference type="Proteomes" id="UP000482960">
    <property type="component" value="Unassembled WGS sequence"/>
</dbReference>
<dbReference type="InterPro" id="IPR018487">
    <property type="entry name" value="Hemopexin-like_repeat"/>
</dbReference>
<evidence type="ECO:0000313" key="3">
    <source>
        <dbReference type="EMBL" id="GFJ87058.1"/>
    </source>
</evidence>
<reference evidence="3 4" key="2">
    <citation type="submission" date="2020-03" db="EMBL/GenBank/DDBJ databases">
        <authorList>
            <person name="Ichikawa N."/>
            <person name="Kimura A."/>
            <person name="Kitahashi Y."/>
            <person name="Uohara A."/>
        </authorList>
    </citation>
    <scope>NUCLEOTIDE SEQUENCE [LARGE SCALE GENOMIC DNA]</scope>
    <source>
        <strain evidence="3 4">NBRC 108638</strain>
    </source>
</reference>
<name>A0A6V8KWE3_9ACTN</name>
<gene>
    <name evidence="3" type="ORF">Prum_007000</name>
</gene>
<dbReference type="SMART" id="SM00120">
    <property type="entry name" value="HX"/>
    <property type="match status" value="7"/>
</dbReference>
<sequence length="1705" mass="182087">MRPDGSLPSYDTLFGDLDFRAADESRSVYSPAAYLADLLQLADDCATGTADGTGDRLGERRRDLAEVPLDGVNSYTELPYLDVVNEVLAKQLTGGDADAFERLAGLRYPFGAPFSLGHERLRVFLRELGVDPVELYRRFTARPAPDVVAREYLGLTPADVAMVTTVLADGPDLRDCYHLDDTADAFERLADVDLFRHAAGLTGAELRELLATTAVHQGGPAVSLDPVERRLVVADATEPVPAGWYDRVNRFVRLARRTGMSFVDLDLVVRTCCGGRIDPAALRHLAVVRHLSQTLDLPIDVVVSLVAPREALADLAGTGDILAAANTEYRRRVAAAVGLTERDLTATVVRYRDRRAGPVWGGADTGLAELSLLHRIARLSAALQIPVADLFGVLDALASDPSIQRFNTFPILIATDVNGTDYEQILAGGDVGASLWLLQTLVAVVRWTQATGIAAADLAGILRAGGPADDEADQALLSSLAERFAAVEPTAEVFESERFGPRAAQVIHDVAAEAAAAEPGSGRLLRVEPDRVTATAHAALAELGVVASNDFLGLGLADRLITKIYTNLMLAGHLAAGGTVVPERIPEPADELRLCGEFGPHREALFKLIADLCAAAGSPSCYPSDLAALPDLTDAERAELYDNLIFNGDLDPSGAIRRPDFFADPDNVAAFTADADLGDVAADVHDLLVDRLIRFAADRPALDPAILAGLPLGDQQRASLVDSLRFNGHLDADDRYADPAALVDLELADLRLAVEFHPYRRRVLDAMRAQLIDARAAAYTVTPDDLRDLADAAAARRVADLLADAHLRDGRLTDEAVALLADPAATLTLPAFTEAENATIAYQLGVVLDDARPYRLDLDALAALGFTADERRRLVAQLVDAGHLTDDLAVPADRVDYFGYAPNAADFALPGLADFATDIFFLLHAVATELAAGAAHIAAVLARTATEQRAVLLDTLQDGLGVPAGTAGAICDAVVGGGGRALDLLVEPLLDDPEAAAADPDLRRALRRMRGFARFATALALPADEVSAAFLDQELAAKFPEPLALPAGVDRIDALLSSGDGNVYVFHGADVWVYSAATHDLVEQRPRSLSALSPALAALTGVDTAFTDATGAEWIVGRDAAGAPHTFVRQPDHPRWLAWAHEWGVVANAFDDPARIDAAFVDGGGRTYLFHRGQYVRYSGDDHTHVDEGYPRPISGWWETEGRTTPLPARFRESLDAAFHGRDDTTYLFAGDSFLAVRDGAVAQPVAGTWGRIANAIAAAPQIDAAYVDGPALYVFAGNQVMRYSAGIEAGGAVADEGYPRRIEAQLGDVPAEFEGGVEAAFADGSGVTHLFRDGRTVALRGGTASAAATGHRWGRLHPALPSGAVDAALVGLDGCTYLFSGDTYLRYSGADYSIVDAGYPRRIAGDWEGLRRVDAAFVADGATHLFGAGGATHLFGAGGLLFDVSVGPDAEELDAGRLPWSLRQRLQAHGISVADGAAVSSQGTQWSVAAERGIGLLLRRAGERLEVHCAPQTEVAFHVRYSTKDYAAADPGYPRPLTDNWWNLPEELVGADAAFARVDAVLTGRDNRTYLFSGGRFIVYDNKRRWWSEPRTLAEHWDSLPFDRVDAAFVGADGRTYLFSGDRYVRYSTADHSRVDDRYPAAITPFWATWSTTSRGPAGSTPRWSPASTPTCSPATSSCGTPGRRAGARTPRTRDWSTSATRAS</sequence>
<protein>
    <recommendedName>
        <fullName evidence="5">Hemopexin</fullName>
    </recommendedName>
</protein>
<dbReference type="EMBL" id="BLPG01000001">
    <property type="protein sequence ID" value="GFJ87058.1"/>
    <property type="molecule type" value="Genomic_DNA"/>
</dbReference>
<evidence type="ECO:0000256" key="1">
    <source>
        <dbReference type="ARBA" id="ARBA00023026"/>
    </source>
</evidence>
<evidence type="ECO:0000256" key="2">
    <source>
        <dbReference type="SAM" id="MobiDB-lite"/>
    </source>
</evidence>
<keyword evidence="1" id="KW-0843">Virulence</keyword>
<feature type="region of interest" description="Disordered" evidence="2">
    <location>
        <begin position="1654"/>
        <end position="1705"/>
    </location>
</feature>
<dbReference type="InterPro" id="IPR018003">
    <property type="entry name" value="Insecticidal_toxin/plasmid_vir"/>
</dbReference>
<dbReference type="RefSeq" id="WP_218576988.1">
    <property type="nucleotide sequence ID" value="NZ_BLPG01000001.1"/>
</dbReference>
<accession>A0A6V8KWE3</accession>
<evidence type="ECO:0008006" key="5">
    <source>
        <dbReference type="Google" id="ProtNLM"/>
    </source>
</evidence>
<dbReference type="PROSITE" id="PS51642">
    <property type="entry name" value="HEMOPEXIN_2"/>
    <property type="match status" value="5"/>
</dbReference>
<dbReference type="SUPFAM" id="SSF50923">
    <property type="entry name" value="Hemopexin-like domain"/>
    <property type="match status" value="3"/>
</dbReference>